<dbReference type="Proteomes" id="UP000185557">
    <property type="component" value="Unassembled WGS sequence"/>
</dbReference>
<dbReference type="AlphaFoldDB" id="A0A1U7IYE7"/>
<reference evidence="1 2" key="1">
    <citation type="submission" date="2016-11" db="EMBL/GenBank/DDBJ databases">
        <title>Draft Genome Sequences of Nine Cyanobacterial Strains from Diverse Habitats.</title>
        <authorList>
            <person name="Zhu T."/>
            <person name="Hou S."/>
            <person name="Lu X."/>
            <person name="Hess W.R."/>
        </authorList>
    </citation>
    <scope>NUCLEOTIDE SEQUENCE [LARGE SCALE GENOMIC DNA]</scope>
    <source>
        <strain evidence="1 2">NIES-30</strain>
    </source>
</reference>
<proteinExistence type="predicted"/>
<dbReference type="STRING" id="549789.NIES30_24585"/>
<accession>A0A1U7IYE7</accession>
<protein>
    <submittedName>
        <fullName evidence="1">Uncharacterized protein</fullName>
    </submittedName>
</protein>
<evidence type="ECO:0000313" key="2">
    <source>
        <dbReference type="Proteomes" id="UP000185557"/>
    </source>
</evidence>
<gene>
    <name evidence="1" type="ORF">NIES30_24585</name>
</gene>
<keyword evidence="2" id="KW-1185">Reference proteome</keyword>
<name>A0A1U7IYE7_9CYAN</name>
<organism evidence="1 2">
    <name type="scientific">Phormidium tenue NIES-30</name>
    <dbReference type="NCBI Taxonomy" id="549789"/>
    <lineage>
        <taxon>Bacteria</taxon>
        <taxon>Bacillati</taxon>
        <taxon>Cyanobacteriota</taxon>
        <taxon>Cyanophyceae</taxon>
        <taxon>Oscillatoriophycideae</taxon>
        <taxon>Oscillatoriales</taxon>
        <taxon>Oscillatoriaceae</taxon>
        <taxon>Phormidium</taxon>
    </lineage>
</organism>
<comment type="caution">
    <text evidence="1">The sequence shown here is derived from an EMBL/GenBank/DDBJ whole genome shotgun (WGS) entry which is preliminary data.</text>
</comment>
<dbReference type="EMBL" id="MRCG01000031">
    <property type="protein sequence ID" value="OKH43621.1"/>
    <property type="molecule type" value="Genomic_DNA"/>
</dbReference>
<sequence length="64" mass="7208">MALEDDKMRRTITVPDDLDRLVSDLADKSVRPISSQYEYLVRMALAIPEIAEQVKSIKEGSDGK</sequence>
<evidence type="ECO:0000313" key="1">
    <source>
        <dbReference type="EMBL" id="OKH43621.1"/>
    </source>
</evidence>